<evidence type="ECO:0000256" key="1">
    <source>
        <dbReference type="SAM" id="MobiDB-lite"/>
    </source>
</evidence>
<name>M1DYA5_SOLTU</name>
<dbReference type="AlphaFoldDB" id="M1DYA5"/>
<protein>
    <submittedName>
        <fullName evidence="2">Uncharacterized protein</fullName>
    </submittedName>
</protein>
<organism evidence="2 3">
    <name type="scientific">Solanum tuberosum</name>
    <name type="common">Potato</name>
    <dbReference type="NCBI Taxonomy" id="4113"/>
    <lineage>
        <taxon>Eukaryota</taxon>
        <taxon>Viridiplantae</taxon>
        <taxon>Streptophyta</taxon>
        <taxon>Embryophyta</taxon>
        <taxon>Tracheophyta</taxon>
        <taxon>Spermatophyta</taxon>
        <taxon>Magnoliopsida</taxon>
        <taxon>eudicotyledons</taxon>
        <taxon>Gunneridae</taxon>
        <taxon>Pentapetalae</taxon>
        <taxon>asterids</taxon>
        <taxon>lamiids</taxon>
        <taxon>Solanales</taxon>
        <taxon>Solanaceae</taxon>
        <taxon>Solanoideae</taxon>
        <taxon>Solaneae</taxon>
        <taxon>Solanum</taxon>
    </lineage>
</organism>
<evidence type="ECO:0000313" key="3">
    <source>
        <dbReference type="Proteomes" id="UP000011115"/>
    </source>
</evidence>
<dbReference type="Gramene" id="PGSC0003DMT400096377">
    <property type="protein sequence ID" value="PGSC0003DMT400096377"/>
    <property type="gene ID" value="PGSC0003DMG400045948"/>
</dbReference>
<reference evidence="2" key="2">
    <citation type="submission" date="2015-06" db="UniProtKB">
        <authorList>
            <consortium name="EnsemblPlants"/>
        </authorList>
    </citation>
    <scope>IDENTIFICATION</scope>
    <source>
        <strain evidence="2">DM1-3 516 R44</strain>
    </source>
</reference>
<feature type="region of interest" description="Disordered" evidence="1">
    <location>
        <begin position="74"/>
        <end position="110"/>
    </location>
</feature>
<dbReference type="EnsemblPlants" id="PGSC0003DMT400096377">
    <property type="protein sequence ID" value="PGSC0003DMT400096377"/>
    <property type="gene ID" value="PGSC0003DMG400045948"/>
</dbReference>
<accession>M1DYA5</accession>
<dbReference type="InParanoid" id="M1DYA5"/>
<evidence type="ECO:0000313" key="2">
    <source>
        <dbReference type="EnsemblPlants" id="PGSC0003DMT400096377"/>
    </source>
</evidence>
<dbReference type="Proteomes" id="UP000011115">
    <property type="component" value="Unassembled WGS sequence"/>
</dbReference>
<sequence>MLNQTKTSHSMIIQLQDAHINQVLSCLYSQHKEGSPGDTMANPENEIEVGKLLKSVGMLRTNIDLLPCKRVRGITINEGGSNPSKRGMQEPPLGDKGKGKTPRSHPTSTRVPLCVHTRRSSANPSPPVSPVTPVVPLPRLLNRLKGDGLRTILEKKLVSTKGLEGKSSSVAELLQCHQFQIFTRPRGPYIPSWVREFYTAYGELVP</sequence>
<dbReference type="PANTHER" id="PTHR33180">
    <property type="entry name" value="PHOTOSYSTEM II CP43 REACTION CENTER PROTEIN"/>
    <property type="match status" value="1"/>
</dbReference>
<dbReference type="PANTHER" id="PTHR33180:SF31">
    <property type="entry name" value="POLYPROTEIN PROTEIN"/>
    <property type="match status" value="1"/>
</dbReference>
<reference evidence="3" key="1">
    <citation type="journal article" date="2011" name="Nature">
        <title>Genome sequence and analysis of the tuber crop potato.</title>
        <authorList>
            <consortium name="The Potato Genome Sequencing Consortium"/>
        </authorList>
    </citation>
    <scope>NUCLEOTIDE SEQUENCE [LARGE SCALE GENOMIC DNA]</scope>
    <source>
        <strain evidence="3">cv. DM1-3 516 R44</strain>
    </source>
</reference>
<keyword evidence="3" id="KW-1185">Reference proteome</keyword>
<dbReference type="PaxDb" id="4113-PGSC0003DMT400096377"/>
<proteinExistence type="predicted"/>
<dbReference type="HOGENOM" id="CLU_1333934_0_0_1"/>